<reference evidence="1 2" key="1">
    <citation type="submission" date="2015-07" db="EMBL/GenBank/DDBJ databases">
        <title>The genome of Pseudoloma neurophilia, a relevant intracellular parasite of the zebrafish.</title>
        <authorList>
            <person name="Ndikumana S."/>
            <person name="Pelin A."/>
            <person name="Sanders J."/>
            <person name="Corradi N."/>
        </authorList>
    </citation>
    <scope>NUCLEOTIDE SEQUENCE [LARGE SCALE GENOMIC DNA]</scope>
    <source>
        <strain evidence="1 2">MK1</strain>
    </source>
</reference>
<dbReference type="VEuPathDB" id="MicrosporidiaDB:M153_5610004335"/>
<comment type="caution">
    <text evidence="1">The sequence shown here is derived from an EMBL/GenBank/DDBJ whole genome shotgun (WGS) entry which is preliminary data.</text>
</comment>
<gene>
    <name evidence="1" type="ORF">M153_5610004335</name>
</gene>
<accession>A0A0R0LX53</accession>
<dbReference type="AlphaFoldDB" id="A0A0R0LX53"/>
<sequence length="199" mass="22848">MLSDIYTDIGLTSFEKSDVFEIKNTDFVLQKAISIVGRELVFDLENFGVKIMFWKYHGMYNQRFVPILTENGGLIIATFDSSKCLEYVEEGNYIEARICDSKASNQIFQYEQVIEEEKDPNTVKIPRSELEKLKFDLQKCEELKFFCDKKLTECNKTKDECAVDLVECQKKVEGCGPKPSNKSSEMMVSSQNPKTIVVV</sequence>
<evidence type="ECO:0000313" key="1">
    <source>
        <dbReference type="EMBL" id="KRH93802.1"/>
    </source>
</evidence>
<name>A0A0R0LX53_9MICR</name>
<protein>
    <submittedName>
        <fullName evidence="1">Uncharacterized protein</fullName>
    </submittedName>
</protein>
<dbReference type="Gene3D" id="2.80.10.50">
    <property type="match status" value="1"/>
</dbReference>
<organism evidence="1 2">
    <name type="scientific">Pseudoloma neurophilia</name>
    <dbReference type="NCBI Taxonomy" id="146866"/>
    <lineage>
        <taxon>Eukaryota</taxon>
        <taxon>Fungi</taxon>
        <taxon>Fungi incertae sedis</taxon>
        <taxon>Microsporidia</taxon>
        <taxon>Pseudoloma</taxon>
    </lineage>
</organism>
<keyword evidence="2" id="KW-1185">Reference proteome</keyword>
<dbReference type="Proteomes" id="UP000051530">
    <property type="component" value="Unassembled WGS sequence"/>
</dbReference>
<dbReference type="OrthoDB" id="2200999at2759"/>
<dbReference type="InterPro" id="IPR035992">
    <property type="entry name" value="Ricin_B-like_lectins"/>
</dbReference>
<dbReference type="EMBL" id="LGUB01000211">
    <property type="protein sequence ID" value="KRH93802.1"/>
    <property type="molecule type" value="Genomic_DNA"/>
</dbReference>
<dbReference type="SUPFAM" id="SSF50370">
    <property type="entry name" value="Ricin B-like lectins"/>
    <property type="match status" value="1"/>
</dbReference>
<proteinExistence type="predicted"/>
<evidence type="ECO:0000313" key="2">
    <source>
        <dbReference type="Proteomes" id="UP000051530"/>
    </source>
</evidence>